<dbReference type="InterPro" id="IPR050565">
    <property type="entry name" value="LYPA1-2/EST-like"/>
</dbReference>
<evidence type="ECO:0000256" key="4">
    <source>
        <dbReference type="ARBA" id="ARBA00022801"/>
    </source>
</evidence>
<dbReference type="RefSeq" id="XP_018299527.1">
    <property type="nucleotide sequence ID" value="XM_018438066.1"/>
</dbReference>
<evidence type="ECO:0000256" key="6">
    <source>
        <dbReference type="ARBA" id="ARBA00031195"/>
    </source>
</evidence>
<organism evidence="9 10">
    <name type="scientific">Phycomyces blakesleeanus (strain ATCC 8743b / DSM 1359 / FGSC 10004 / NBRC 33097 / NRRL 1555)</name>
    <dbReference type="NCBI Taxonomy" id="763407"/>
    <lineage>
        <taxon>Eukaryota</taxon>
        <taxon>Fungi</taxon>
        <taxon>Fungi incertae sedis</taxon>
        <taxon>Mucoromycota</taxon>
        <taxon>Mucoromycotina</taxon>
        <taxon>Mucoromycetes</taxon>
        <taxon>Mucorales</taxon>
        <taxon>Phycomycetaceae</taxon>
        <taxon>Phycomyces</taxon>
    </lineage>
</organism>
<evidence type="ECO:0000256" key="5">
    <source>
        <dbReference type="ARBA" id="ARBA00029392"/>
    </source>
</evidence>
<dbReference type="Gene3D" id="3.40.50.1820">
    <property type="entry name" value="alpha/beta hydrolase"/>
    <property type="match status" value="1"/>
</dbReference>
<dbReference type="GO" id="GO:0052689">
    <property type="term" value="F:carboxylic ester hydrolase activity"/>
    <property type="evidence" value="ECO:0007669"/>
    <property type="project" value="TreeGrafter"/>
</dbReference>
<evidence type="ECO:0000256" key="7">
    <source>
        <dbReference type="ARBA" id="ARBA00047337"/>
    </source>
</evidence>
<dbReference type="PANTHER" id="PTHR10655:SF17">
    <property type="entry name" value="LYSOPHOSPHOLIPASE-LIKE PROTEIN 1"/>
    <property type="match status" value="1"/>
</dbReference>
<dbReference type="STRING" id="763407.A0A167RET9"/>
<gene>
    <name evidence="9" type="ORF">PHYBLDRAFT_178948</name>
</gene>
<protein>
    <recommendedName>
        <fullName evidence="3">Acyl-protein thioesterase 1</fullName>
        <ecNumber evidence="2">3.1.2.22</ecNumber>
    </recommendedName>
    <alternativeName>
        <fullName evidence="6">Palmitoyl-protein hydrolase</fullName>
    </alternativeName>
</protein>
<evidence type="ECO:0000259" key="8">
    <source>
        <dbReference type="Pfam" id="PF02230"/>
    </source>
</evidence>
<keyword evidence="4" id="KW-0378">Hydrolase</keyword>
<evidence type="ECO:0000256" key="1">
    <source>
        <dbReference type="ARBA" id="ARBA00006499"/>
    </source>
</evidence>
<dbReference type="InterPro" id="IPR003140">
    <property type="entry name" value="PLipase/COase/thioEstase"/>
</dbReference>
<feature type="domain" description="Phospholipase/carboxylesterase/thioesterase" evidence="8">
    <location>
        <begin position="6"/>
        <end position="221"/>
    </location>
</feature>
<dbReference type="InParanoid" id="A0A167RET9"/>
<dbReference type="Pfam" id="PF02230">
    <property type="entry name" value="Abhydrolase_2"/>
    <property type="match status" value="1"/>
</dbReference>
<dbReference type="GO" id="GO:0008474">
    <property type="term" value="F:palmitoyl-(protein) hydrolase activity"/>
    <property type="evidence" value="ECO:0007669"/>
    <property type="project" value="UniProtKB-EC"/>
</dbReference>
<dbReference type="EMBL" id="KV440971">
    <property type="protein sequence ID" value="OAD81487.1"/>
    <property type="molecule type" value="Genomic_DNA"/>
</dbReference>
<dbReference type="PANTHER" id="PTHR10655">
    <property type="entry name" value="LYSOPHOSPHOLIPASE-RELATED"/>
    <property type="match status" value="1"/>
</dbReference>
<evidence type="ECO:0000313" key="9">
    <source>
        <dbReference type="EMBL" id="OAD81487.1"/>
    </source>
</evidence>
<dbReference type="Proteomes" id="UP000077315">
    <property type="component" value="Unassembled WGS sequence"/>
</dbReference>
<dbReference type="OrthoDB" id="2418081at2759"/>
<name>A0A167RET9_PHYB8</name>
<comment type="catalytic activity">
    <reaction evidence="7">
        <text>S-hexadecanoyl-L-cysteinyl-[protein] + H2O = L-cysteinyl-[protein] + hexadecanoate + H(+)</text>
        <dbReference type="Rhea" id="RHEA:19233"/>
        <dbReference type="Rhea" id="RHEA-COMP:10131"/>
        <dbReference type="Rhea" id="RHEA-COMP:11032"/>
        <dbReference type="ChEBI" id="CHEBI:7896"/>
        <dbReference type="ChEBI" id="CHEBI:15377"/>
        <dbReference type="ChEBI" id="CHEBI:15378"/>
        <dbReference type="ChEBI" id="CHEBI:29950"/>
        <dbReference type="ChEBI" id="CHEBI:74151"/>
        <dbReference type="EC" id="3.1.2.22"/>
    </reaction>
</comment>
<dbReference type="GeneID" id="28998972"/>
<reference evidence="10" key="1">
    <citation type="submission" date="2015-06" db="EMBL/GenBank/DDBJ databases">
        <title>Expansion of signal transduction pathways in fungi by whole-genome duplication.</title>
        <authorList>
            <consortium name="DOE Joint Genome Institute"/>
            <person name="Corrochano L.M."/>
            <person name="Kuo A."/>
            <person name="Marcet-Houben M."/>
            <person name="Polaino S."/>
            <person name="Salamov A."/>
            <person name="Villalobos J.M."/>
            <person name="Alvarez M.I."/>
            <person name="Avalos J."/>
            <person name="Benito E.P."/>
            <person name="Benoit I."/>
            <person name="Burger G."/>
            <person name="Camino L.P."/>
            <person name="Canovas D."/>
            <person name="Cerda-Olmedo E."/>
            <person name="Cheng J.-F."/>
            <person name="Dominguez A."/>
            <person name="Elias M."/>
            <person name="Eslava A.P."/>
            <person name="Glaser F."/>
            <person name="Grimwood J."/>
            <person name="Gutierrez G."/>
            <person name="Heitman J."/>
            <person name="Henrissat B."/>
            <person name="Iturriaga E.A."/>
            <person name="Lang B.F."/>
            <person name="Lavin J.L."/>
            <person name="Lee S."/>
            <person name="Li W."/>
            <person name="Lindquist E."/>
            <person name="Lopez-Garcia S."/>
            <person name="Luque E.M."/>
            <person name="Marcos A.T."/>
            <person name="Martin J."/>
            <person name="McCluskey K."/>
            <person name="Medina H.R."/>
            <person name="Miralles-Duran A."/>
            <person name="Miyazaki A."/>
            <person name="Munoz-Torres E."/>
            <person name="Oguiza J.A."/>
            <person name="Ohm R."/>
            <person name="Olmedo M."/>
            <person name="Orejas M."/>
            <person name="Ortiz-Castellanos L."/>
            <person name="Pisabarro A.G."/>
            <person name="Rodriguez-Romero J."/>
            <person name="Ruiz-Herrera J."/>
            <person name="Ruiz-Vazquez R."/>
            <person name="Sanz C."/>
            <person name="Schackwitz W."/>
            <person name="Schmutz J."/>
            <person name="Shahriari M."/>
            <person name="Shelest E."/>
            <person name="Silva-Franco F."/>
            <person name="Soanes D."/>
            <person name="Syed K."/>
            <person name="Tagua V.G."/>
            <person name="Talbot N.J."/>
            <person name="Thon M."/>
            <person name="De vries R.P."/>
            <person name="Wiebenga A."/>
            <person name="Yadav J.S."/>
            <person name="Braun E.L."/>
            <person name="Baker S."/>
            <person name="Garre V."/>
            <person name="Horwitz B."/>
            <person name="Torres-Martinez S."/>
            <person name="Idnurm A."/>
            <person name="Herrera-Estrella A."/>
            <person name="Gabaldon T."/>
            <person name="Grigoriev I.V."/>
        </authorList>
    </citation>
    <scope>NUCLEOTIDE SEQUENCE [LARGE SCALE GENOMIC DNA]</scope>
    <source>
        <strain evidence="10">NRRL 1555(-)</strain>
    </source>
</reference>
<keyword evidence="10" id="KW-1185">Reference proteome</keyword>
<evidence type="ECO:0000256" key="3">
    <source>
        <dbReference type="ARBA" id="ARBA00014923"/>
    </source>
</evidence>
<sequence length="225" mass="24576">MTASSTVIVNPITTHTATVVWIHGLGTSSASWSSFVEQLSEQFPHVKWILPNAPSIPVTFQGGQRTTAWFDIRELGLKLTINEDRDGILDSLAKINQIIKDEVDRGIPSNRIAVGGFSQGGVLSLLTALTSEYKLAAIFGCSGWIPIADTLKNLLSGANKETPIQMYHGDADYDILLEVEQNSFDFIKQLGYNVQLKVFPGMNHSFSPEEALDISSILEKNLGAI</sequence>
<accession>A0A167RET9</accession>
<dbReference type="SUPFAM" id="SSF53474">
    <property type="entry name" value="alpha/beta-Hydrolases"/>
    <property type="match status" value="1"/>
</dbReference>
<dbReference type="GO" id="GO:0005737">
    <property type="term" value="C:cytoplasm"/>
    <property type="evidence" value="ECO:0007669"/>
    <property type="project" value="TreeGrafter"/>
</dbReference>
<evidence type="ECO:0000313" key="10">
    <source>
        <dbReference type="Proteomes" id="UP000077315"/>
    </source>
</evidence>
<comment type="similarity">
    <text evidence="1">Belongs to the AB hydrolase superfamily. AB hydrolase 2 family.</text>
</comment>
<dbReference type="InterPro" id="IPR029058">
    <property type="entry name" value="AB_hydrolase_fold"/>
</dbReference>
<proteinExistence type="inferred from homology"/>
<dbReference type="AlphaFoldDB" id="A0A167RET9"/>
<dbReference type="FunCoup" id="A0A167RET9">
    <property type="interactions" value="465"/>
</dbReference>
<dbReference type="EC" id="3.1.2.22" evidence="2"/>
<evidence type="ECO:0000256" key="2">
    <source>
        <dbReference type="ARBA" id="ARBA00012423"/>
    </source>
</evidence>
<comment type="function">
    <text evidence="5">Hydrolyzes fatty acids from S-acylated cysteine residues in proteins with a strong preference for palmitoylated G-alpha proteins over other acyl substrates. Mediates the deacylation of G-alpha proteins such as GPA1 in vivo, but has weak or no activity toward palmitoylated Ras proteins. Has weak lysophospholipase activity in vitro; however such activity may not exist in vivo.</text>
</comment>
<dbReference type="VEuPathDB" id="FungiDB:PHYBLDRAFT_178948"/>